<feature type="binding site" evidence="16">
    <location>
        <position position="239"/>
    </location>
    <ligand>
        <name>S-adenosyl-L-methionine</name>
        <dbReference type="ChEBI" id="CHEBI:59789"/>
        <label>2</label>
    </ligand>
</feature>
<dbReference type="Gene3D" id="3.80.30.20">
    <property type="entry name" value="tm_1862 like domain"/>
    <property type="match status" value="1"/>
</dbReference>
<evidence type="ECO:0000256" key="6">
    <source>
        <dbReference type="ARBA" id="ARBA00022490"/>
    </source>
</evidence>
<dbReference type="NCBIfam" id="TIGR00538">
    <property type="entry name" value="hemN"/>
    <property type="match status" value="1"/>
</dbReference>
<evidence type="ECO:0000256" key="12">
    <source>
        <dbReference type="ARBA" id="ARBA00023244"/>
    </source>
</evidence>
<dbReference type="InterPro" id="IPR023404">
    <property type="entry name" value="rSAM_horseshoe"/>
</dbReference>
<dbReference type="SUPFAM" id="SSF102114">
    <property type="entry name" value="Radical SAM enzymes"/>
    <property type="match status" value="1"/>
</dbReference>
<feature type="binding site" evidence="16">
    <location>
        <position position="168"/>
    </location>
    <ligand>
        <name>S-adenosyl-L-methionine</name>
        <dbReference type="ChEBI" id="CHEBI:59789"/>
        <label>2</label>
    </ligand>
</feature>
<dbReference type="RefSeq" id="WP_196273004.1">
    <property type="nucleotide sequence ID" value="NZ_JADQDO010000009.1"/>
</dbReference>
<feature type="binding site" evidence="17">
    <location>
        <position position="64"/>
    </location>
    <ligand>
        <name>[4Fe-4S] cluster</name>
        <dbReference type="ChEBI" id="CHEBI:49883"/>
        <note>4Fe-4S-S-AdoMet</note>
    </ligand>
</feature>
<feature type="binding site" evidence="17">
    <location>
        <position position="61"/>
    </location>
    <ligand>
        <name>[4Fe-4S] cluster</name>
        <dbReference type="ChEBI" id="CHEBI:49883"/>
        <note>4Fe-4S-S-AdoMet</note>
    </ligand>
</feature>
<feature type="binding site" evidence="17">
    <location>
        <position position="57"/>
    </location>
    <ligand>
        <name>[4Fe-4S] cluster</name>
        <dbReference type="ChEBI" id="CHEBI:49883"/>
        <note>4Fe-4S-S-AdoMet</note>
    </ligand>
</feature>
<dbReference type="Gene3D" id="1.10.10.920">
    <property type="match status" value="1"/>
</dbReference>
<evidence type="ECO:0000256" key="1">
    <source>
        <dbReference type="ARBA" id="ARBA00004496"/>
    </source>
</evidence>
<dbReference type="GO" id="GO:0046872">
    <property type="term" value="F:metal ion binding"/>
    <property type="evidence" value="ECO:0007669"/>
    <property type="project" value="UniProtKB-KW"/>
</dbReference>
<evidence type="ECO:0000256" key="3">
    <source>
        <dbReference type="ARBA" id="ARBA00005493"/>
    </source>
</evidence>
<dbReference type="GO" id="GO:0005737">
    <property type="term" value="C:cytoplasm"/>
    <property type="evidence" value="ECO:0007669"/>
    <property type="project" value="UniProtKB-SubCell"/>
</dbReference>
<dbReference type="PROSITE" id="PS51918">
    <property type="entry name" value="RADICAL_SAM"/>
    <property type="match status" value="1"/>
</dbReference>
<protein>
    <recommendedName>
        <fullName evidence="15">Coproporphyrinogen-III oxidase</fullName>
        <ecNumber evidence="15">1.3.98.3</ecNumber>
    </recommendedName>
</protein>
<dbReference type="SMART" id="SM00729">
    <property type="entry name" value="Elp3"/>
    <property type="match status" value="1"/>
</dbReference>
<dbReference type="InterPro" id="IPR058240">
    <property type="entry name" value="rSAM_sf"/>
</dbReference>
<comment type="catalytic activity">
    <reaction evidence="14 15">
        <text>coproporphyrinogen III + 2 S-adenosyl-L-methionine = protoporphyrinogen IX + 2 5'-deoxyadenosine + 2 L-methionine + 2 CO2</text>
        <dbReference type="Rhea" id="RHEA:15425"/>
        <dbReference type="ChEBI" id="CHEBI:16526"/>
        <dbReference type="ChEBI" id="CHEBI:17319"/>
        <dbReference type="ChEBI" id="CHEBI:57307"/>
        <dbReference type="ChEBI" id="CHEBI:57309"/>
        <dbReference type="ChEBI" id="CHEBI:57844"/>
        <dbReference type="ChEBI" id="CHEBI:59789"/>
        <dbReference type="EC" id="1.3.98.3"/>
    </reaction>
</comment>
<evidence type="ECO:0000256" key="8">
    <source>
        <dbReference type="ARBA" id="ARBA00022723"/>
    </source>
</evidence>
<dbReference type="GO" id="GO:0051539">
    <property type="term" value="F:4 iron, 4 sulfur cluster binding"/>
    <property type="evidence" value="ECO:0007669"/>
    <property type="project" value="UniProtKB-KW"/>
</dbReference>
<keyword evidence="10 15" id="KW-0408">Iron</keyword>
<evidence type="ECO:0000313" key="20">
    <source>
        <dbReference type="Proteomes" id="UP000599312"/>
    </source>
</evidence>
<evidence type="ECO:0000256" key="11">
    <source>
        <dbReference type="ARBA" id="ARBA00023014"/>
    </source>
</evidence>
<dbReference type="EMBL" id="JADQDO010000009">
    <property type="protein sequence ID" value="MBF9235023.1"/>
    <property type="molecule type" value="Genomic_DNA"/>
</dbReference>
<evidence type="ECO:0000313" key="19">
    <source>
        <dbReference type="EMBL" id="MBF9235023.1"/>
    </source>
</evidence>
<organism evidence="19 20">
    <name type="scientific">Microvirga alba</name>
    <dbReference type="NCBI Taxonomy" id="2791025"/>
    <lineage>
        <taxon>Bacteria</taxon>
        <taxon>Pseudomonadati</taxon>
        <taxon>Pseudomonadota</taxon>
        <taxon>Alphaproteobacteria</taxon>
        <taxon>Hyphomicrobiales</taxon>
        <taxon>Methylobacteriaceae</taxon>
        <taxon>Microvirga</taxon>
    </lineage>
</organism>
<dbReference type="PIRSF" id="PIRSF000167">
    <property type="entry name" value="HemN"/>
    <property type="match status" value="1"/>
</dbReference>
<keyword evidence="5 15" id="KW-0004">4Fe-4S</keyword>
<comment type="pathway">
    <text evidence="2 15">Porphyrin-containing compound metabolism; protoporphyrin-IX biosynthesis; protoporphyrinogen-IX from coproporphyrinogen-III (AdoMet route): step 1/1.</text>
</comment>
<dbReference type="Pfam" id="PF04055">
    <property type="entry name" value="Radical_SAM"/>
    <property type="match status" value="1"/>
</dbReference>
<reference evidence="19" key="1">
    <citation type="submission" date="2020-11" db="EMBL/GenBank/DDBJ databases">
        <authorList>
            <person name="Kim M.K."/>
        </authorList>
    </citation>
    <scope>NUCLEOTIDE SEQUENCE</scope>
    <source>
        <strain evidence="19">BT350</strain>
    </source>
</reference>
<keyword evidence="8 15" id="KW-0479">Metal-binding</keyword>
<dbReference type="PANTHER" id="PTHR13932:SF6">
    <property type="entry name" value="OXYGEN-INDEPENDENT COPROPORPHYRINOGEN III OXIDASE"/>
    <property type="match status" value="1"/>
</dbReference>
<feature type="binding site" evidence="16">
    <location>
        <begin position="63"/>
        <end position="65"/>
    </location>
    <ligand>
        <name>S-adenosyl-L-methionine</name>
        <dbReference type="ChEBI" id="CHEBI:59789"/>
        <label>2</label>
    </ligand>
</feature>
<feature type="binding site" evidence="16">
    <location>
        <position position="180"/>
    </location>
    <ligand>
        <name>S-adenosyl-L-methionine</name>
        <dbReference type="ChEBI" id="CHEBI:59789"/>
        <label>2</label>
    </ligand>
</feature>
<evidence type="ECO:0000256" key="15">
    <source>
        <dbReference type="PIRNR" id="PIRNR000167"/>
    </source>
</evidence>
<feature type="binding site" evidence="16">
    <location>
        <position position="141"/>
    </location>
    <ligand>
        <name>S-adenosyl-L-methionine</name>
        <dbReference type="ChEBI" id="CHEBI:59789"/>
        <label>1</label>
    </ligand>
</feature>
<dbReference type="InterPro" id="IPR006638">
    <property type="entry name" value="Elp3/MiaA/NifB-like_rSAM"/>
</dbReference>
<dbReference type="InterPro" id="IPR034505">
    <property type="entry name" value="Coproporphyrinogen-III_oxidase"/>
</dbReference>
<feature type="binding site" evidence="16">
    <location>
        <position position="51"/>
    </location>
    <ligand>
        <name>S-adenosyl-L-methionine</name>
        <dbReference type="ChEBI" id="CHEBI:59789"/>
        <label>1</label>
    </ligand>
</feature>
<keyword evidence="20" id="KW-1185">Reference proteome</keyword>
<dbReference type="Proteomes" id="UP000599312">
    <property type="component" value="Unassembled WGS sequence"/>
</dbReference>
<keyword evidence="11 15" id="KW-0411">Iron-sulfur</keyword>
<evidence type="ECO:0000256" key="5">
    <source>
        <dbReference type="ARBA" id="ARBA00022485"/>
    </source>
</evidence>
<dbReference type="CDD" id="cd01335">
    <property type="entry name" value="Radical_SAM"/>
    <property type="match status" value="1"/>
</dbReference>
<evidence type="ECO:0000256" key="10">
    <source>
        <dbReference type="ARBA" id="ARBA00023004"/>
    </source>
</evidence>
<evidence type="ECO:0000256" key="2">
    <source>
        <dbReference type="ARBA" id="ARBA00004785"/>
    </source>
</evidence>
<dbReference type="PANTHER" id="PTHR13932">
    <property type="entry name" value="COPROPORPHYRINIGEN III OXIDASE"/>
    <property type="match status" value="1"/>
</dbReference>
<dbReference type="GO" id="GO:0004109">
    <property type="term" value="F:coproporphyrinogen oxidase activity"/>
    <property type="evidence" value="ECO:0007669"/>
    <property type="project" value="InterPro"/>
</dbReference>
<feature type="binding site" evidence="16">
    <location>
        <position position="325"/>
    </location>
    <ligand>
        <name>S-adenosyl-L-methionine</name>
        <dbReference type="ChEBI" id="CHEBI:59789"/>
        <label>1</label>
    </ligand>
</feature>
<evidence type="ECO:0000256" key="14">
    <source>
        <dbReference type="ARBA" id="ARBA00048321"/>
    </source>
</evidence>
<comment type="caution">
    <text evidence="19">The sequence shown here is derived from an EMBL/GenBank/DDBJ whole genome shotgun (WGS) entry which is preliminary data.</text>
</comment>
<evidence type="ECO:0000259" key="18">
    <source>
        <dbReference type="PROSITE" id="PS51918"/>
    </source>
</evidence>
<feature type="binding site" evidence="16">
    <location>
        <begin position="109"/>
        <end position="110"/>
    </location>
    <ligand>
        <name>S-adenosyl-L-methionine</name>
        <dbReference type="ChEBI" id="CHEBI:59789"/>
        <label>2</label>
    </ligand>
</feature>
<comment type="cofactor">
    <cofactor evidence="15 17">
        <name>[4Fe-4S] cluster</name>
        <dbReference type="ChEBI" id="CHEBI:49883"/>
    </cofactor>
    <text evidence="15 17">Binds 1 [4Fe-4S] cluster. The cluster is coordinated with 3 cysteines and an exchangeable S-adenosyl-L-methionine.</text>
</comment>
<dbReference type="InterPro" id="IPR007197">
    <property type="entry name" value="rSAM"/>
</dbReference>
<comment type="subunit">
    <text evidence="4">Monomer.</text>
</comment>
<accession>A0A931BUM0</accession>
<dbReference type="Pfam" id="PF06969">
    <property type="entry name" value="HemN_C"/>
    <property type="match status" value="1"/>
</dbReference>
<evidence type="ECO:0000256" key="16">
    <source>
        <dbReference type="PIRSR" id="PIRSR000167-1"/>
    </source>
</evidence>
<comment type="function">
    <text evidence="13">Involved in the heme biosynthesis. Catalyzes the anaerobic oxidative decarboxylation of propionate groups of rings A and B of coproporphyrinogen III to yield the vinyl groups in protoporphyrinogen IX.</text>
</comment>
<dbReference type="SFLD" id="SFLDG01065">
    <property type="entry name" value="anaerobic_coproporphyrinogen-I"/>
    <property type="match status" value="1"/>
</dbReference>
<evidence type="ECO:0000256" key="4">
    <source>
        <dbReference type="ARBA" id="ARBA00011245"/>
    </source>
</evidence>
<keyword evidence="6 15" id="KW-0963">Cytoplasm</keyword>
<comment type="similarity">
    <text evidence="3 15">Belongs to the anaerobic coproporphyrinogen-III oxidase family.</text>
</comment>
<keyword evidence="12 15" id="KW-0627">Porphyrin biosynthesis</keyword>
<feature type="domain" description="Radical SAM core" evidence="18">
    <location>
        <begin position="42"/>
        <end position="276"/>
    </location>
</feature>
<keyword evidence="9 15" id="KW-0560">Oxidoreductase</keyword>
<evidence type="ECO:0000256" key="9">
    <source>
        <dbReference type="ARBA" id="ARBA00023002"/>
    </source>
</evidence>
<gene>
    <name evidence="19" type="primary">hemN</name>
    <name evidence="19" type="ORF">I2H38_16745</name>
</gene>
<dbReference type="GO" id="GO:0006782">
    <property type="term" value="P:protoporphyrinogen IX biosynthetic process"/>
    <property type="evidence" value="ECO:0007669"/>
    <property type="project" value="TreeGrafter"/>
</dbReference>
<name>A0A931BUM0_9HYPH</name>
<feature type="binding site" evidence="16">
    <location>
        <position position="205"/>
    </location>
    <ligand>
        <name>S-adenosyl-L-methionine</name>
        <dbReference type="ChEBI" id="CHEBI:59789"/>
        <label>2</label>
    </ligand>
</feature>
<proteinExistence type="inferred from homology"/>
<keyword evidence="7 15" id="KW-0949">S-adenosyl-L-methionine</keyword>
<dbReference type="GO" id="GO:0051989">
    <property type="term" value="F:coproporphyrinogen dehydrogenase activity"/>
    <property type="evidence" value="ECO:0007669"/>
    <property type="project" value="UniProtKB-EC"/>
</dbReference>
<evidence type="ECO:0000256" key="13">
    <source>
        <dbReference type="ARBA" id="ARBA00024295"/>
    </source>
</evidence>
<dbReference type="SFLD" id="SFLDS00029">
    <property type="entry name" value="Radical_SAM"/>
    <property type="match status" value="1"/>
</dbReference>
<evidence type="ECO:0000256" key="7">
    <source>
        <dbReference type="ARBA" id="ARBA00022691"/>
    </source>
</evidence>
<dbReference type="EC" id="1.3.98.3" evidence="15"/>
<dbReference type="InterPro" id="IPR004558">
    <property type="entry name" value="Coprogen_oxidase_HemN"/>
</dbReference>
<dbReference type="InterPro" id="IPR010723">
    <property type="entry name" value="HemN_C"/>
</dbReference>
<dbReference type="AlphaFoldDB" id="A0A931BUM0"/>
<sequence>MSDDLVRRYGSLPVPRYTSYPTAAEFTSAVGPSDHADWLRRLDLRDSVSAYLHVPYCRQLCHYCGCHTKVARRDEVIEGYREVLEAEIGLVARHLRGPFKVARLHWGGGTPSILGADGLASVMDALSEHASFDDGFEHAIELDPRFVDETLTRGLVSIGVNRVSLGVQDLDPDVQEAIGRVQPLDVVARAAEMLRASGIKRLNVDLMYGLPHQTVTSVETTCAKVLALRPDRIACYGYAHMPQRKANQRLIDETTLPAPGARFQQARVVADVFTQNGYVAIGLDHFGRPDDPLAIASSSGQLHRNFQGYTDDDQQTLLAFGASAISQLADGYVQNVADIGSYMRSIGDGKLASTRGYRLKPDDRVRASIIEALMCNFRIDLSALGDRATYADELALLRPLMADGLVTLDHNTLEVTETGRPFVRLAAAVFDQFRAEDVARFSPAI</sequence>
<comment type="subcellular location">
    <subcellularLocation>
        <location evidence="1 15">Cytoplasm</location>
    </subcellularLocation>
</comment>
<feature type="binding site" evidence="16">
    <location>
        <position position="108"/>
    </location>
    <ligand>
        <name>S-adenosyl-L-methionine</name>
        <dbReference type="ChEBI" id="CHEBI:59789"/>
        <label>1</label>
    </ligand>
</feature>
<evidence type="ECO:0000256" key="17">
    <source>
        <dbReference type="PIRSR" id="PIRSR000167-2"/>
    </source>
</evidence>